<keyword evidence="1" id="KW-0210">Decarboxylase</keyword>
<keyword evidence="2" id="KW-0456">Lyase</keyword>
<dbReference type="InterPro" id="IPR029061">
    <property type="entry name" value="THDP-binding"/>
</dbReference>
<dbReference type="InterPro" id="IPR011766">
    <property type="entry name" value="TPP_enzyme_TPP-bd"/>
</dbReference>
<feature type="domain" description="Thiamine pyrophosphate enzyme TPP-binding" evidence="3">
    <location>
        <begin position="44"/>
        <end position="162"/>
    </location>
</feature>
<evidence type="ECO:0000313" key="4">
    <source>
        <dbReference type="EMBL" id="SCL58888.1"/>
    </source>
</evidence>
<dbReference type="PANTHER" id="PTHR42818">
    <property type="entry name" value="SULFOPYRUVATE DECARBOXYLASE SUBUNIT ALPHA"/>
    <property type="match status" value="1"/>
</dbReference>
<dbReference type="InterPro" id="IPR051818">
    <property type="entry name" value="TPP_dependent_decarboxylase"/>
</dbReference>
<dbReference type="GO" id="GO:0000287">
    <property type="term" value="F:magnesium ion binding"/>
    <property type="evidence" value="ECO:0007669"/>
    <property type="project" value="UniProtKB-ARBA"/>
</dbReference>
<keyword evidence="5" id="KW-1185">Reference proteome</keyword>
<dbReference type="GO" id="GO:0016831">
    <property type="term" value="F:carboxy-lyase activity"/>
    <property type="evidence" value="ECO:0007669"/>
    <property type="project" value="UniProtKB-KW"/>
</dbReference>
<dbReference type="GO" id="GO:0030976">
    <property type="term" value="F:thiamine pyrophosphate binding"/>
    <property type="evidence" value="ECO:0007669"/>
    <property type="project" value="InterPro"/>
</dbReference>
<dbReference type="AlphaFoldDB" id="A0A1C6UXU7"/>
<dbReference type="STRING" id="227316.GA0070604_3931"/>
<dbReference type="Proteomes" id="UP000199696">
    <property type="component" value="Unassembled WGS sequence"/>
</dbReference>
<organism evidence="4 5">
    <name type="scientific">Micromonospora eburnea</name>
    <dbReference type="NCBI Taxonomy" id="227316"/>
    <lineage>
        <taxon>Bacteria</taxon>
        <taxon>Bacillati</taxon>
        <taxon>Actinomycetota</taxon>
        <taxon>Actinomycetes</taxon>
        <taxon>Micromonosporales</taxon>
        <taxon>Micromonosporaceae</taxon>
        <taxon>Micromonospora</taxon>
    </lineage>
</organism>
<dbReference type="EMBL" id="FMHY01000002">
    <property type="protein sequence ID" value="SCL58888.1"/>
    <property type="molecule type" value="Genomic_DNA"/>
</dbReference>
<name>A0A1C6UXU7_9ACTN</name>
<evidence type="ECO:0000256" key="2">
    <source>
        <dbReference type="ARBA" id="ARBA00023239"/>
    </source>
</evidence>
<evidence type="ECO:0000313" key="5">
    <source>
        <dbReference type="Proteomes" id="UP000199696"/>
    </source>
</evidence>
<dbReference type="PANTHER" id="PTHR42818:SF1">
    <property type="entry name" value="SULFOPYRUVATE DECARBOXYLASE"/>
    <property type="match status" value="1"/>
</dbReference>
<dbReference type="SUPFAM" id="SSF52518">
    <property type="entry name" value="Thiamin diphosphate-binding fold (THDP-binding)"/>
    <property type="match status" value="1"/>
</dbReference>
<sequence>MGGRQVTSKRQAIAAILDAAGSTPVICTTGYTSRIAQSLGHRPHNLYMTGSMGLAAAIGAGIASATGRPAIVVDGDGSVLMNTSVLCTVGSMPDLPLTHIVLDDGQYASTGGQPTYSERHDLAGIASAAGYRYVMSTSEPAELTATVARRTAGEAGPLFVHCRLSTSVEDPGPRIAEALHEHAARFRRAVLGQPAAG</sequence>
<protein>
    <submittedName>
        <fullName evidence="4">Thiamine pyrophosphate enzyme, C-terminal TPP binding domain</fullName>
    </submittedName>
</protein>
<gene>
    <name evidence="4" type="ORF">GA0070604_3931</name>
</gene>
<accession>A0A1C6UXU7</accession>
<evidence type="ECO:0000256" key="1">
    <source>
        <dbReference type="ARBA" id="ARBA00022793"/>
    </source>
</evidence>
<proteinExistence type="predicted"/>
<reference evidence="5" key="1">
    <citation type="submission" date="2016-06" db="EMBL/GenBank/DDBJ databases">
        <authorList>
            <person name="Varghese N."/>
            <person name="Submissions Spin"/>
        </authorList>
    </citation>
    <scope>NUCLEOTIDE SEQUENCE [LARGE SCALE GENOMIC DNA]</scope>
    <source>
        <strain evidence="5">DSM 44814</strain>
    </source>
</reference>
<dbReference type="Pfam" id="PF02775">
    <property type="entry name" value="TPP_enzyme_C"/>
    <property type="match status" value="1"/>
</dbReference>
<dbReference type="Gene3D" id="3.40.50.970">
    <property type="match status" value="1"/>
</dbReference>
<evidence type="ECO:0000259" key="3">
    <source>
        <dbReference type="Pfam" id="PF02775"/>
    </source>
</evidence>
<dbReference type="OrthoDB" id="9785953at2"/>